<dbReference type="GeneID" id="7846580"/>
<dbReference type="Proteomes" id="UP000009168">
    <property type="component" value="Unassembled WGS sequence"/>
</dbReference>
<name>Q234B8_TETTS</name>
<protein>
    <submittedName>
        <fullName evidence="2">Uncharacterized protein</fullName>
    </submittedName>
</protein>
<dbReference type="InParanoid" id="Q234B8"/>
<accession>Q234B8</accession>
<dbReference type="RefSeq" id="XP_001012330.1">
    <property type="nucleotide sequence ID" value="XM_001012330.1"/>
</dbReference>
<keyword evidence="3" id="KW-1185">Reference proteome</keyword>
<dbReference type="OMA" id="NIRYEFD"/>
<proteinExistence type="predicted"/>
<evidence type="ECO:0000313" key="2">
    <source>
        <dbReference type="EMBL" id="EAR92085.1"/>
    </source>
</evidence>
<reference evidence="3" key="1">
    <citation type="journal article" date="2006" name="PLoS Biol.">
        <title>Macronuclear genome sequence of the ciliate Tetrahymena thermophila, a model eukaryote.</title>
        <authorList>
            <person name="Eisen J.A."/>
            <person name="Coyne R.S."/>
            <person name="Wu M."/>
            <person name="Wu D."/>
            <person name="Thiagarajan M."/>
            <person name="Wortman J.R."/>
            <person name="Badger J.H."/>
            <person name="Ren Q."/>
            <person name="Amedeo P."/>
            <person name="Jones K.M."/>
            <person name="Tallon L.J."/>
            <person name="Delcher A.L."/>
            <person name="Salzberg S.L."/>
            <person name="Silva J.C."/>
            <person name="Haas B.J."/>
            <person name="Majoros W.H."/>
            <person name="Farzad M."/>
            <person name="Carlton J.M."/>
            <person name="Smith R.K. Jr."/>
            <person name="Garg J."/>
            <person name="Pearlman R.E."/>
            <person name="Karrer K.M."/>
            <person name="Sun L."/>
            <person name="Manning G."/>
            <person name="Elde N.C."/>
            <person name="Turkewitz A.P."/>
            <person name="Asai D.J."/>
            <person name="Wilkes D.E."/>
            <person name="Wang Y."/>
            <person name="Cai H."/>
            <person name="Collins K."/>
            <person name="Stewart B.A."/>
            <person name="Lee S.R."/>
            <person name="Wilamowska K."/>
            <person name="Weinberg Z."/>
            <person name="Ruzzo W.L."/>
            <person name="Wloga D."/>
            <person name="Gaertig J."/>
            <person name="Frankel J."/>
            <person name="Tsao C.-C."/>
            <person name="Gorovsky M.A."/>
            <person name="Keeling P.J."/>
            <person name="Waller R.F."/>
            <person name="Patron N.J."/>
            <person name="Cherry J.M."/>
            <person name="Stover N.A."/>
            <person name="Krieger C.J."/>
            <person name="del Toro C."/>
            <person name="Ryder H.F."/>
            <person name="Williamson S.C."/>
            <person name="Barbeau R.A."/>
            <person name="Hamilton E.P."/>
            <person name="Orias E."/>
        </authorList>
    </citation>
    <scope>NUCLEOTIDE SEQUENCE [LARGE SCALE GENOMIC DNA]</scope>
    <source>
        <strain evidence="3">SB210</strain>
    </source>
</reference>
<dbReference type="HOGENOM" id="CLU_1647165_0_0_1"/>
<evidence type="ECO:0000256" key="1">
    <source>
        <dbReference type="SAM" id="Coils"/>
    </source>
</evidence>
<evidence type="ECO:0000313" key="3">
    <source>
        <dbReference type="Proteomes" id="UP000009168"/>
    </source>
</evidence>
<dbReference type="EMBL" id="GG662767">
    <property type="protein sequence ID" value="EAR92085.1"/>
    <property type="molecule type" value="Genomic_DNA"/>
</dbReference>
<sequence length="161" mass="19025">MEGELDMEQIEADFGINLKDIPIQDIPLKLGETEYFFAAKKGLWKTKVENQNDEKFEMVDKETGYEKKKKRNKDEGDNLSIQEMQSRITKIEQQIKSSIGQITDLDQNIQNTRERLKEVKQENNRLTEIYIDEHLETELLVLQAQRIIQIQKDILEQEKNL</sequence>
<keyword evidence="1" id="KW-0175">Coiled coil</keyword>
<feature type="coiled-coil region" evidence="1">
    <location>
        <begin position="81"/>
        <end position="129"/>
    </location>
</feature>
<organism evidence="2 3">
    <name type="scientific">Tetrahymena thermophila (strain SB210)</name>
    <dbReference type="NCBI Taxonomy" id="312017"/>
    <lineage>
        <taxon>Eukaryota</taxon>
        <taxon>Sar</taxon>
        <taxon>Alveolata</taxon>
        <taxon>Ciliophora</taxon>
        <taxon>Intramacronucleata</taxon>
        <taxon>Oligohymenophorea</taxon>
        <taxon>Hymenostomatida</taxon>
        <taxon>Tetrahymenina</taxon>
        <taxon>Tetrahymenidae</taxon>
        <taxon>Tetrahymena</taxon>
    </lineage>
</organism>
<dbReference type="AlphaFoldDB" id="Q234B8"/>
<gene>
    <name evidence="2" type="ORF">TTHERM_00106860</name>
</gene>
<dbReference type="KEGG" id="tet:TTHERM_00106860"/>